<dbReference type="InterPro" id="IPR013780">
    <property type="entry name" value="Glyco_hydro_b"/>
</dbReference>
<dbReference type="Gene3D" id="2.60.40.1180">
    <property type="entry name" value="Golgi alpha-mannosidase II"/>
    <property type="match status" value="1"/>
</dbReference>
<evidence type="ECO:0000259" key="4">
    <source>
        <dbReference type="SMART" id="SM00642"/>
    </source>
</evidence>
<dbReference type="SUPFAM" id="SSF51445">
    <property type="entry name" value="(Trans)glycosidases"/>
    <property type="match status" value="1"/>
</dbReference>
<dbReference type="GO" id="GO:0004135">
    <property type="term" value="F:amylo-alpha-1,6-glucosidase activity"/>
    <property type="evidence" value="ECO:0007669"/>
    <property type="project" value="InterPro"/>
</dbReference>
<dbReference type="InterPro" id="IPR044505">
    <property type="entry name" value="GlgX_Isoamylase_N_E_set"/>
</dbReference>
<dbReference type="Proteomes" id="UP000564885">
    <property type="component" value="Unassembled WGS sequence"/>
</dbReference>
<dbReference type="InterPro" id="IPR011837">
    <property type="entry name" value="Glycogen_debranch_GlgX"/>
</dbReference>
<accession>A0A849IE36</accession>
<reference evidence="5 6" key="1">
    <citation type="submission" date="2020-04" db="EMBL/GenBank/DDBJ databases">
        <title>Enterovirga sp. isolate from soil.</title>
        <authorList>
            <person name="Chea S."/>
            <person name="Kim D.-U."/>
        </authorList>
    </citation>
    <scope>NUCLEOTIDE SEQUENCE [LARGE SCALE GENOMIC DNA]</scope>
    <source>
        <strain evidence="5 6">DB1703</strain>
    </source>
</reference>
<name>A0A849IE36_9HYPH</name>
<feature type="domain" description="Glycosyl hydrolase family 13 catalytic" evidence="4">
    <location>
        <begin position="135"/>
        <end position="568"/>
    </location>
</feature>
<dbReference type="PANTHER" id="PTHR43002">
    <property type="entry name" value="GLYCOGEN DEBRANCHING ENZYME"/>
    <property type="match status" value="1"/>
</dbReference>
<dbReference type="InterPro" id="IPR014756">
    <property type="entry name" value="Ig_E-set"/>
</dbReference>
<keyword evidence="3" id="KW-0326">Glycosidase</keyword>
<dbReference type="AlphaFoldDB" id="A0A849IE36"/>
<gene>
    <name evidence="5" type="primary">glgX</name>
    <name evidence="5" type="ORF">HJG44_19175</name>
</gene>
<proteinExistence type="inferred from homology"/>
<dbReference type="Pfam" id="PF02922">
    <property type="entry name" value="CBM_48"/>
    <property type="match status" value="1"/>
</dbReference>
<keyword evidence="6" id="KW-1185">Reference proteome</keyword>
<dbReference type="InterPro" id="IPR017853">
    <property type="entry name" value="GH"/>
</dbReference>
<comment type="similarity">
    <text evidence="1">Belongs to the glycosyl hydrolase 13 family.</text>
</comment>
<dbReference type="Gene3D" id="3.20.20.80">
    <property type="entry name" value="Glycosidases"/>
    <property type="match status" value="1"/>
</dbReference>
<dbReference type="Gene3D" id="2.60.40.10">
    <property type="entry name" value="Immunoglobulins"/>
    <property type="match status" value="1"/>
</dbReference>
<evidence type="ECO:0000256" key="1">
    <source>
        <dbReference type="ARBA" id="ARBA00008061"/>
    </source>
</evidence>
<dbReference type="SMART" id="SM00642">
    <property type="entry name" value="Aamy"/>
    <property type="match status" value="1"/>
</dbReference>
<dbReference type="SUPFAM" id="SSF81296">
    <property type="entry name" value="E set domains"/>
    <property type="match status" value="1"/>
</dbReference>
<dbReference type="InterPro" id="IPR004193">
    <property type="entry name" value="Glyco_hydro_13_N"/>
</dbReference>
<dbReference type="CDD" id="cd02856">
    <property type="entry name" value="E_set_GDE_Isoamylase_N"/>
    <property type="match status" value="1"/>
</dbReference>
<evidence type="ECO:0000313" key="5">
    <source>
        <dbReference type="EMBL" id="NNM74485.1"/>
    </source>
</evidence>
<dbReference type="InterPro" id="IPR006047">
    <property type="entry name" value="GH13_cat_dom"/>
</dbReference>
<dbReference type="EMBL" id="JABEPP010000005">
    <property type="protein sequence ID" value="NNM74485.1"/>
    <property type="molecule type" value="Genomic_DNA"/>
</dbReference>
<dbReference type="InterPro" id="IPR013783">
    <property type="entry name" value="Ig-like_fold"/>
</dbReference>
<organism evidence="5 6">
    <name type="scientific">Enterovirga aerilata</name>
    <dbReference type="NCBI Taxonomy" id="2730920"/>
    <lineage>
        <taxon>Bacteria</taxon>
        <taxon>Pseudomonadati</taxon>
        <taxon>Pseudomonadota</taxon>
        <taxon>Alphaproteobacteria</taxon>
        <taxon>Hyphomicrobiales</taxon>
        <taxon>Methylobacteriaceae</taxon>
        <taxon>Enterovirga</taxon>
    </lineage>
</organism>
<dbReference type="CDD" id="cd11326">
    <property type="entry name" value="AmyAc_Glg_debranch"/>
    <property type="match status" value="1"/>
</dbReference>
<dbReference type="SUPFAM" id="SSF51011">
    <property type="entry name" value="Glycosyl hydrolase domain"/>
    <property type="match status" value="1"/>
</dbReference>
<evidence type="ECO:0000256" key="2">
    <source>
        <dbReference type="ARBA" id="ARBA00022801"/>
    </source>
</evidence>
<dbReference type="NCBIfam" id="TIGR02100">
    <property type="entry name" value="glgX_debranch"/>
    <property type="match status" value="1"/>
</dbReference>
<protein>
    <submittedName>
        <fullName evidence="5">Glycogen debranching protein GlgX</fullName>
    </submittedName>
</protein>
<dbReference type="GO" id="GO:0005980">
    <property type="term" value="P:glycogen catabolic process"/>
    <property type="evidence" value="ECO:0007669"/>
    <property type="project" value="InterPro"/>
</dbReference>
<sequence>MPAGAVPAALGANWTGTGVEFALFSAHAEAVELCLFDEDAPAERARVPLERTGDTWHARLEGVGPGQLYGYRVHGPYEPLAGHRFNPNKLLLDPHARLLSGAIRWDDATYGFLPDAEEADLSFSESDSAPFMPRCVVVDPAFDWRGDAPPRRPWSETLIYEAHVRGLTRLHPGIPPELRGTYEALGHPAIVAHLQRLGVTAIELLPIHAFADDRFLVQRGLTNYWGYSSLGFFAPEARYLGPAGLPGLKEAVRVLHRAGIEVILDVVYNHTAELEETGPTLSFRGIDNAVYYKPAPGDPRRTFNCTGCGNSLDLSRPAVVRHVLDSLRLWVEEYHVDGFRFDLASTLARNPYDFDPECPFFAQLAADPVLGRVKLIAEPWDIGEGGYRLGGFPPGWGEWNDLFRDPVRRFWRGEEGQVPGLVRAIAGSREIFEPSGRGPCASVNYVASHDGYTLADLVAYERRHNWANGEENRDGHGHNHSWNCGVEGPTDDPAVRALRARQKRNLLATAMLAQGVPMLLMGDELSRSQGGNNNAYCQDNPTAWLDWERGAEEDPALPDFVAYLADIRRSHAALRRTGFLYGIPDPGTGLKDVHWLKPDGGEIAAGEWQDEHRRALGMVLGSDAPDGRMLFALLNSGDAAIRFAVPGLGAAGWAPLLDTGIPTGRPDAPERTCQAGGTFIVEPRSVILFRGIKQTG</sequence>
<evidence type="ECO:0000256" key="3">
    <source>
        <dbReference type="ARBA" id="ARBA00023295"/>
    </source>
</evidence>
<comment type="caution">
    <text evidence="5">The sequence shown here is derived from an EMBL/GenBank/DDBJ whole genome shotgun (WGS) entry which is preliminary data.</text>
</comment>
<keyword evidence="2" id="KW-0378">Hydrolase</keyword>
<evidence type="ECO:0000313" key="6">
    <source>
        <dbReference type="Proteomes" id="UP000564885"/>
    </source>
</evidence>